<dbReference type="PANTHER" id="PTHR22409">
    <property type="entry name" value="CHROMOSOME 19 OPEN READING FRAME 44"/>
    <property type="match status" value="1"/>
</dbReference>
<feature type="region of interest" description="Disordered" evidence="1">
    <location>
        <begin position="416"/>
        <end position="440"/>
    </location>
</feature>
<organism evidence="3 4">
    <name type="scientific">Papio anubis</name>
    <name type="common">Olive baboon</name>
    <dbReference type="NCBI Taxonomy" id="9555"/>
    <lineage>
        <taxon>Eukaryota</taxon>
        <taxon>Metazoa</taxon>
        <taxon>Chordata</taxon>
        <taxon>Craniata</taxon>
        <taxon>Vertebrata</taxon>
        <taxon>Euteleostomi</taxon>
        <taxon>Mammalia</taxon>
        <taxon>Eutheria</taxon>
        <taxon>Euarchontoglires</taxon>
        <taxon>Primates</taxon>
        <taxon>Haplorrhini</taxon>
        <taxon>Catarrhini</taxon>
        <taxon>Cercopithecidae</taxon>
        <taxon>Cercopithecinae</taxon>
        <taxon>Papio</taxon>
    </lineage>
</organism>
<protein>
    <submittedName>
        <fullName evidence="3">Chromosome 19 open reading frame 44</fullName>
    </submittedName>
</protein>
<sequence length="610" mass="66531">MASARKASCPIRDVFGDFSNTSLEDSTMEEIRNFQISRNLTKIAPGHSRFLKRNQTLGEKHLLLKENPVLGSGPSLASSRPPTTDSRIRANAALRKLAQLETRIMNRKLQRNLSDTESDSTTTNASLPKRADRILARGAIELASQNTDKTSQNQVRELPVTENNAQNPKVSRFLKKKQPSVENISPEAPVGKERTLQTPKQKEPARTFDSPDSDEEEMKVLLGSLMDSSREKKTSQGFSSVNVSEEEERKLFSVPSPPRAFTVPIVELSSAKPSQTSHLPTSLAVERTVHSAHSRADSPQSHVSGDTTSHTPSVSITGAFSKSASLRMGHVKLASSPGRSEAEPVDEPVSEGADNSLDEFRINILSLGDLSPAVSENSDLEQEVKREKTAGKIFRAEVSPLVMPQAGRARSWNITQGKAASAEGDESEVSEHLSASSAPAIQQDNISSMPPSEGPVVNTVSAAYSEDFENSPSLASWAFGPFKVSCGEPFPRGALSESSSSVKTDLPQTAEARKRHSCAGLGTTFTYEWTKALTAYSPAVLALHDVLKQQLSLTQQFIQASRHLHASLLRSLDADSFQYHTLQEAKEYIRCHRPAPLTMEDALEEVNKEL</sequence>
<feature type="compositionally biased region" description="Polar residues" evidence="1">
    <location>
        <begin position="143"/>
        <end position="169"/>
    </location>
</feature>
<feature type="domain" description="DUF4614" evidence="2">
    <location>
        <begin position="529"/>
        <end position="594"/>
    </location>
</feature>
<reference evidence="3" key="2">
    <citation type="submission" date="2025-08" db="UniProtKB">
        <authorList>
            <consortium name="Ensembl"/>
        </authorList>
    </citation>
    <scope>IDENTIFICATION</scope>
</reference>
<dbReference type="InterPro" id="IPR027884">
    <property type="entry name" value="DUF4614"/>
</dbReference>
<evidence type="ECO:0000259" key="2">
    <source>
        <dbReference type="Pfam" id="PF15391"/>
    </source>
</evidence>
<feature type="compositionally biased region" description="Polar residues" evidence="1">
    <location>
        <begin position="111"/>
        <end position="126"/>
    </location>
</feature>
<dbReference type="InterPro" id="IPR040120">
    <property type="entry name" value="C19orf44-like"/>
</dbReference>
<reference evidence="3 4" key="1">
    <citation type="submission" date="2012-03" db="EMBL/GenBank/DDBJ databases">
        <title>Whole Genome Assembly of Papio anubis.</title>
        <authorList>
            <person name="Liu Y.L."/>
            <person name="Abraham K.A."/>
            <person name="Akbar H.A."/>
            <person name="Ali S.A."/>
            <person name="Anosike U.A."/>
            <person name="Aqrawi P.A."/>
            <person name="Arias F.A."/>
            <person name="Attaway T.A."/>
            <person name="Awwad R.A."/>
            <person name="Babu C.B."/>
            <person name="Bandaranaike D.B."/>
            <person name="Battles P.B."/>
            <person name="Bell A.B."/>
            <person name="Beltran B.B."/>
            <person name="Berhane-Mersha D.B."/>
            <person name="Bess C.B."/>
            <person name="Bickham C.B."/>
            <person name="Bolden T.B."/>
            <person name="Carter K.C."/>
            <person name="Chau D.C."/>
            <person name="Chavez A.C."/>
            <person name="Clerc-Blankenburg K.C."/>
            <person name="Coyle M.C."/>
            <person name="Dao M.D."/>
            <person name="Davila M.L.D."/>
            <person name="Davy-Carroll L.D."/>
            <person name="Denson S.D."/>
            <person name="Dinh H.D."/>
            <person name="Fernandez S.F."/>
            <person name="Fernando P.F."/>
            <person name="Forbes L.F."/>
            <person name="Francis C.F."/>
            <person name="Francisco L.F."/>
            <person name="Fu Q.F."/>
            <person name="Garcia-Iii R.G."/>
            <person name="Garrett T.G."/>
            <person name="Gross S.G."/>
            <person name="Gubbala S.G."/>
            <person name="Hirani K.H."/>
            <person name="Hogues M.H."/>
            <person name="Hollins B.H."/>
            <person name="Jackson L.J."/>
            <person name="Javaid M.J."/>
            <person name="Jhangiani S.J."/>
            <person name="Johnson A.J."/>
            <person name="Johnson B.J."/>
            <person name="Jones J.J."/>
            <person name="Joshi V.J."/>
            <person name="Kalu J.K."/>
            <person name="Khan N.K."/>
            <person name="Korchina V.K."/>
            <person name="Kovar C.K."/>
            <person name="Lago L.L."/>
            <person name="Lara F.L."/>
            <person name="Le T.-K.L."/>
            <person name="Lee S.L."/>
            <person name="Legall-Iii F.L."/>
            <person name="Lemon S.L."/>
            <person name="Liu J.L."/>
            <person name="Liu Y.-S.L."/>
            <person name="Liyanage D.L."/>
            <person name="Lopez J.L."/>
            <person name="Lorensuhewa L.L."/>
            <person name="Mata R.M."/>
            <person name="Mathew T.M."/>
            <person name="Mercado C.M."/>
            <person name="Mercado I.M."/>
            <person name="Morales K.M."/>
            <person name="Morgan M.M."/>
            <person name="Munidasa M.M."/>
            <person name="Ngo D.N."/>
            <person name="Nguyen L.N."/>
            <person name="Nguyen T.N."/>
            <person name="Nguyen N.N."/>
            <person name="Obregon M.O."/>
            <person name="Okwuonu G.O."/>
            <person name="Ongeri F.O."/>
            <person name="Onwere C.O."/>
            <person name="Osifeso I.O."/>
            <person name="Parra A.P."/>
            <person name="Patil S.P."/>
            <person name="Perez A.P."/>
            <person name="Perez Y.P."/>
            <person name="Pham C.P."/>
            <person name="Pu L.-L.P."/>
            <person name="Puazo M.P."/>
            <person name="Quiroz J.Q."/>
            <person name="Rouhana J.R."/>
            <person name="Ruiz M.R."/>
            <person name="Ruiz S.-J.R."/>
            <person name="Saada N.S."/>
            <person name="Santibanez J.S."/>
            <person name="Scheel M.S."/>
            <person name="Schneider B.S."/>
            <person name="Simmons D.S."/>
            <person name="Sisson I.S."/>
            <person name="Tang L.-Y.T."/>
            <person name="Thornton R.T."/>
            <person name="Tisius J.T."/>
            <person name="Toledanes G.T."/>
            <person name="Trejos Z.T."/>
            <person name="Usmani K.U."/>
            <person name="Varghese R.V."/>
            <person name="Vattathil S.V."/>
            <person name="Vee V.V."/>
            <person name="Walker D.W."/>
            <person name="Weissenberger G.W."/>
            <person name="White C.W."/>
            <person name="Williams A.W."/>
            <person name="Woodworth J.W."/>
            <person name="Wright R.W."/>
            <person name="Zhu Y.Z."/>
            <person name="Han Y.H."/>
            <person name="Newsham I.N."/>
            <person name="Nazareth L.N."/>
            <person name="Worley K.W."/>
            <person name="Muzny D.M."/>
            <person name="Rogers J.R."/>
            <person name="Gibbs R.G."/>
        </authorList>
    </citation>
    <scope>NUCLEOTIDE SEQUENCE [LARGE SCALE GENOMIC DNA]</scope>
</reference>
<proteinExistence type="predicted"/>
<accession>A0A2I3M4I6</accession>
<evidence type="ECO:0000256" key="1">
    <source>
        <dbReference type="SAM" id="MobiDB-lite"/>
    </source>
</evidence>
<feature type="compositionally biased region" description="Polar residues" evidence="1">
    <location>
        <begin position="297"/>
        <end position="314"/>
    </location>
</feature>
<dbReference type="Ensembl" id="ENSPANT00000034302.2">
    <property type="protein sequence ID" value="ENSPANP00000030603.2"/>
    <property type="gene ID" value="ENSPANG00000009377.3"/>
</dbReference>
<dbReference type="Pfam" id="PF15391">
    <property type="entry name" value="DUF4614"/>
    <property type="match status" value="1"/>
</dbReference>
<dbReference type="AlphaFoldDB" id="A0A2I3M4I6"/>
<keyword evidence="4" id="KW-1185">Reference proteome</keyword>
<dbReference type="Bgee" id="ENSPANG00000009377">
    <property type="expression patterns" value="Expressed in iris and 62 other cell types or tissues"/>
</dbReference>
<evidence type="ECO:0000313" key="4">
    <source>
        <dbReference type="Proteomes" id="UP000028761"/>
    </source>
</evidence>
<dbReference type="GeneTree" id="ENSGT00390000002505"/>
<dbReference type="ExpressionAtlas" id="A0A2I3M4I6">
    <property type="expression patterns" value="baseline"/>
</dbReference>
<dbReference type="PANTHER" id="PTHR22409:SF2">
    <property type="entry name" value="CHROMOSOME 19 OPEN READING FRAME 44"/>
    <property type="match status" value="1"/>
</dbReference>
<feature type="region of interest" description="Disordered" evidence="1">
    <location>
        <begin position="287"/>
        <end position="314"/>
    </location>
</feature>
<feature type="region of interest" description="Disordered" evidence="1">
    <location>
        <begin position="108"/>
        <end position="215"/>
    </location>
</feature>
<feature type="compositionally biased region" description="Basic and acidic residues" evidence="1">
    <location>
        <begin position="190"/>
        <end position="206"/>
    </location>
</feature>
<gene>
    <name evidence="3" type="primary">C19orf44</name>
</gene>
<feature type="region of interest" description="Disordered" evidence="1">
    <location>
        <begin position="334"/>
        <end position="353"/>
    </location>
</feature>
<evidence type="ECO:0000313" key="3">
    <source>
        <dbReference type="Ensembl" id="ENSPANP00000030603.2"/>
    </source>
</evidence>
<dbReference type="Proteomes" id="UP000028761">
    <property type="component" value="Chromosome 20"/>
</dbReference>
<dbReference type="OMA" id="FKINVMT"/>
<reference evidence="3" key="3">
    <citation type="submission" date="2025-09" db="UniProtKB">
        <authorList>
            <consortium name="Ensembl"/>
        </authorList>
    </citation>
    <scope>IDENTIFICATION</scope>
</reference>
<name>A0A2I3M4I6_PAPAN</name>